<evidence type="ECO:0000313" key="2">
    <source>
        <dbReference type="EMBL" id="MBD3848572.1"/>
    </source>
</evidence>
<dbReference type="PANTHER" id="PTHR11895">
    <property type="entry name" value="TRANSAMIDASE"/>
    <property type="match status" value="1"/>
</dbReference>
<evidence type="ECO:0000259" key="1">
    <source>
        <dbReference type="Pfam" id="PF01425"/>
    </source>
</evidence>
<reference evidence="2" key="1">
    <citation type="submission" date="2020-09" db="EMBL/GenBank/DDBJ databases">
        <title>Bosea spartocytisi sp. nov. a root nodule endophyte of Spartocytisus supranubius in the high mountain ecosystem fo the Teide National Park (Canary Islands, Spain).</title>
        <authorList>
            <person name="Pulido-Suarez L."/>
            <person name="Peix A."/>
            <person name="Igual J.M."/>
            <person name="Socas-Perez N."/>
            <person name="Velazquez E."/>
            <person name="Flores-Felix J.D."/>
            <person name="Leon-Barrios M."/>
        </authorList>
    </citation>
    <scope>NUCLEOTIDE SEQUENCE</scope>
    <source>
        <strain evidence="2">SSUT16</strain>
    </source>
</reference>
<dbReference type="InterPro" id="IPR000120">
    <property type="entry name" value="Amidase"/>
</dbReference>
<proteinExistence type="predicted"/>
<name>A0A927EDS4_9HYPH</name>
<dbReference type="Pfam" id="PF01425">
    <property type="entry name" value="Amidase"/>
    <property type="match status" value="1"/>
</dbReference>
<dbReference type="PANTHER" id="PTHR11895:SF176">
    <property type="entry name" value="AMIDASE AMID-RELATED"/>
    <property type="match status" value="1"/>
</dbReference>
<dbReference type="GO" id="GO:0003824">
    <property type="term" value="F:catalytic activity"/>
    <property type="evidence" value="ECO:0007669"/>
    <property type="project" value="InterPro"/>
</dbReference>
<feature type="domain" description="Amidase" evidence="1">
    <location>
        <begin position="39"/>
        <end position="433"/>
    </location>
</feature>
<accession>A0A927EDS4</accession>
<dbReference type="RefSeq" id="WP_191125574.1">
    <property type="nucleotide sequence ID" value="NZ_JACXWY010000019.1"/>
</dbReference>
<dbReference type="InterPro" id="IPR036928">
    <property type="entry name" value="AS_sf"/>
</dbReference>
<keyword evidence="3" id="KW-1185">Reference proteome</keyword>
<comment type="caution">
    <text evidence="2">The sequence shown here is derived from an EMBL/GenBank/DDBJ whole genome shotgun (WGS) entry which is preliminary data.</text>
</comment>
<dbReference type="NCBIfam" id="NF005460">
    <property type="entry name" value="PRK07056.1"/>
    <property type="match status" value="1"/>
</dbReference>
<sequence length="449" mass="45791">MTETLSALQHALSKGRTTSEALTEAALACAGTGEGPRVFTRLYGERALAAARASDLMRKAGFVRSPLEGLPISIKDLFDVTGETTKAGSVALDDAPAATANAPIVDRLLAAGAVLVGRTNMTEFAFSGLGINPHYGTPLNPFDRAGARIPGGSSSGAAVSVTDGMAAAAIGTDTGGSVRIPAALCGIAGFKPTARRVPREGCVPLSTSLDSIGPLAPSLTCCALLDAVLSGSGESVPVPAELAGLRLAVPTTLALDGLDDAVAASFRRALDTLSRAGAHISEIAVPEFATLGSLQAKGSFAGAEAWHWHRALIARAGDRYDPRVLGRIQRGAEMALADYLDLVAARKAWIAAVEARIAGFDALAMPTVPVIAPRIADLAEEAAYGATNLLILRNPTLINFLDGCAASLPCHRQGEAPVGLMVAGAGGQDRRILAIGQAIEAALAPSRAA</sequence>
<organism evidence="2 3">
    <name type="scientific">Bosea spartocytisi</name>
    <dbReference type="NCBI Taxonomy" id="2773451"/>
    <lineage>
        <taxon>Bacteria</taxon>
        <taxon>Pseudomonadati</taxon>
        <taxon>Pseudomonadota</taxon>
        <taxon>Alphaproteobacteria</taxon>
        <taxon>Hyphomicrobiales</taxon>
        <taxon>Boseaceae</taxon>
        <taxon>Bosea</taxon>
    </lineage>
</organism>
<dbReference type="AlphaFoldDB" id="A0A927EDS4"/>
<dbReference type="EMBL" id="JACXWY010000019">
    <property type="protein sequence ID" value="MBD3848572.1"/>
    <property type="molecule type" value="Genomic_DNA"/>
</dbReference>
<dbReference type="InterPro" id="IPR023631">
    <property type="entry name" value="Amidase_dom"/>
</dbReference>
<dbReference type="SUPFAM" id="SSF75304">
    <property type="entry name" value="Amidase signature (AS) enzymes"/>
    <property type="match status" value="1"/>
</dbReference>
<evidence type="ECO:0000313" key="3">
    <source>
        <dbReference type="Proteomes" id="UP000619295"/>
    </source>
</evidence>
<dbReference type="Proteomes" id="UP000619295">
    <property type="component" value="Unassembled WGS sequence"/>
</dbReference>
<protein>
    <submittedName>
        <fullName evidence="2">Amidase</fullName>
    </submittedName>
</protein>
<dbReference type="Gene3D" id="3.90.1300.10">
    <property type="entry name" value="Amidase signature (AS) domain"/>
    <property type="match status" value="1"/>
</dbReference>
<gene>
    <name evidence="2" type="ORF">IED13_22975</name>
</gene>